<dbReference type="Pfam" id="PF00488">
    <property type="entry name" value="MutS_V"/>
    <property type="match status" value="1"/>
</dbReference>
<dbReference type="PANTHER" id="PTHR11361:SF14">
    <property type="entry name" value="DNA MISMATCH REPAIR PROTEIN MUTS, TYPE 2"/>
    <property type="match status" value="1"/>
</dbReference>
<dbReference type="PROSITE" id="PS00486">
    <property type="entry name" value="DNA_MISMATCH_REPAIR_2"/>
    <property type="match status" value="1"/>
</dbReference>
<dbReference type="EMBL" id="DVMO01000006">
    <property type="protein sequence ID" value="HIU26871.1"/>
    <property type="molecule type" value="Genomic_DNA"/>
</dbReference>
<keyword evidence="1" id="KW-0547">Nucleotide-binding</keyword>
<dbReference type="GO" id="GO:0030983">
    <property type="term" value="F:mismatched DNA binding"/>
    <property type="evidence" value="ECO:0007669"/>
    <property type="project" value="InterPro"/>
</dbReference>
<protein>
    <recommendedName>
        <fullName evidence="5">DNA mismatch repair proteins mutS family domain-containing protein</fullName>
    </recommendedName>
</protein>
<reference evidence="6" key="1">
    <citation type="submission" date="2020-10" db="EMBL/GenBank/DDBJ databases">
        <authorList>
            <person name="Gilroy R."/>
        </authorList>
    </citation>
    <scope>NUCLEOTIDE SEQUENCE</scope>
    <source>
        <strain evidence="6">11300</strain>
    </source>
</reference>
<dbReference type="AlphaFoldDB" id="A0A9D1L7K0"/>
<feature type="coiled-coil region" evidence="4">
    <location>
        <begin position="285"/>
        <end position="312"/>
    </location>
</feature>
<dbReference type="Gene3D" id="3.40.50.300">
    <property type="entry name" value="P-loop containing nucleotide triphosphate hydrolases"/>
    <property type="match status" value="1"/>
</dbReference>
<proteinExistence type="predicted"/>
<evidence type="ECO:0000313" key="6">
    <source>
        <dbReference type="EMBL" id="HIU26871.1"/>
    </source>
</evidence>
<reference evidence="6" key="2">
    <citation type="journal article" date="2021" name="PeerJ">
        <title>Extensive microbial diversity within the chicken gut microbiome revealed by metagenomics and culture.</title>
        <authorList>
            <person name="Gilroy R."/>
            <person name="Ravi A."/>
            <person name="Getino M."/>
            <person name="Pursley I."/>
            <person name="Horton D.L."/>
            <person name="Alikhan N.F."/>
            <person name="Baker D."/>
            <person name="Gharbi K."/>
            <person name="Hall N."/>
            <person name="Watson M."/>
            <person name="Adriaenssens E.M."/>
            <person name="Foster-Nyarko E."/>
            <person name="Jarju S."/>
            <person name="Secka A."/>
            <person name="Antonio M."/>
            <person name="Oren A."/>
            <person name="Chaudhuri R.R."/>
            <person name="La Ragione R."/>
            <person name="Hildebrand F."/>
            <person name="Pallen M.J."/>
        </authorList>
    </citation>
    <scope>NUCLEOTIDE SEQUENCE</scope>
    <source>
        <strain evidence="6">11300</strain>
    </source>
</reference>
<dbReference type="GO" id="GO:0006298">
    <property type="term" value="P:mismatch repair"/>
    <property type="evidence" value="ECO:0007669"/>
    <property type="project" value="InterPro"/>
</dbReference>
<evidence type="ECO:0000256" key="4">
    <source>
        <dbReference type="SAM" id="Coils"/>
    </source>
</evidence>
<gene>
    <name evidence="6" type="ORF">IAD16_00630</name>
</gene>
<keyword evidence="4" id="KW-0175">Coiled coil</keyword>
<dbReference type="InterPro" id="IPR027417">
    <property type="entry name" value="P-loop_NTPase"/>
</dbReference>
<name>A0A9D1L7K0_9FIRM</name>
<comment type="caution">
    <text evidence="6">The sequence shown here is derived from an EMBL/GenBank/DDBJ whole genome shotgun (WGS) entry which is preliminary data.</text>
</comment>
<feature type="domain" description="DNA mismatch repair proteins mutS family" evidence="5">
    <location>
        <begin position="468"/>
        <end position="484"/>
    </location>
</feature>
<dbReference type="Proteomes" id="UP000824091">
    <property type="component" value="Unassembled WGS sequence"/>
</dbReference>
<keyword evidence="3" id="KW-0238">DNA-binding</keyword>
<dbReference type="GO" id="GO:0140664">
    <property type="term" value="F:ATP-dependent DNA damage sensor activity"/>
    <property type="evidence" value="ECO:0007669"/>
    <property type="project" value="InterPro"/>
</dbReference>
<evidence type="ECO:0000259" key="5">
    <source>
        <dbReference type="PROSITE" id="PS00486"/>
    </source>
</evidence>
<dbReference type="PANTHER" id="PTHR11361">
    <property type="entry name" value="DNA MISMATCH REPAIR PROTEIN MUTS FAMILY MEMBER"/>
    <property type="match status" value="1"/>
</dbReference>
<dbReference type="InterPro" id="IPR045076">
    <property type="entry name" value="MutS"/>
</dbReference>
<evidence type="ECO:0000256" key="3">
    <source>
        <dbReference type="ARBA" id="ARBA00023125"/>
    </source>
</evidence>
<accession>A0A9D1L7K0</accession>
<sequence>MKQGKNRRLANSKTRRETGLEYVMFNLDLNTPFGKKQLKEIRPYYPGEEDELREELDRVGRMIQFVKQNQTLTDKIQEVFMEVKDPSLTVQRSGSATLSTVELYEVKSLLLQMRQLRKLTMEHEIGDYKGVHSPAECRAAAGPEDEGCCTPVTEVSRLDMEKDQDAPVVDTVPEEYFLEDTEDLLDELDPRKDRMNTFYIYDEFSPVLGGYRSKKREYELMIRREQKQARDELRRQHGVQLTPKFDIVVARSHPDFEKIQDLQELEAVDQDYMSVTFQLKPTDIIRGYMAEMENLNADIETEEEKVREDLSRKISQKADVILANCQKMGALDLALGRAIYSIKHDLIKPEITEEHVIQFEDGRNLQVEDIIKSKGKEYCPVSLSLKDGVTLITGANMGGKTISLKLAGQIPILAQYGFFVPAKKAKVGLSNYMQILIGDSQSVERGLSSFGSEMEELKEILDHGQDRSLILIDEIASGTNPTEGTALTRSLVDYLIERPYISLITTHFETVTEREGVVNMQVRGLADCDFTKLNSEIQRANRRDRINIISKYMDYRLQRVENGAQVPKDALNIAAMLGIDKAIIDGAKKYIR</sequence>
<dbReference type="SUPFAM" id="SSF52540">
    <property type="entry name" value="P-loop containing nucleoside triphosphate hydrolases"/>
    <property type="match status" value="1"/>
</dbReference>
<evidence type="ECO:0000256" key="2">
    <source>
        <dbReference type="ARBA" id="ARBA00022840"/>
    </source>
</evidence>
<evidence type="ECO:0000313" key="7">
    <source>
        <dbReference type="Proteomes" id="UP000824091"/>
    </source>
</evidence>
<dbReference type="InterPro" id="IPR007696">
    <property type="entry name" value="DNA_mismatch_repair_MutS_core"/>
</dbReference>
<evidence type="ECO:0000256" key="1">
    <source>
        <dbReference type="ARBA" id="ARBA00022741"/>
    </source>
</evidence>
<dbReference type="SMART" id="SM00533">
    <property type="entry name" value="MUTSd"/>
    <property type="match status" value="1"/>
</dbReference>
<dbReference type="InterPro" id="IPR036187">
    <property type="entry name" value="DNA_mismatch_repair_MutS_sf"/>
</dbReference>
<dbReference type="GO" id="GO:0005524">
    <property type="term" value="F:ATP binding"/>
    <property type="evidence" value="ECO:0007669"/>
    <property type="project" value="UniProtKB-KW"/>
</dbReference>
<dbReference type="InterPro" id="IPR000432">
    <property type="entry name" value="DNA_mismatch_repair_MutS_C"/>
</dbReference>
<dbReference type="SUPFAM" id="SSF48334">
    <property type="entry name" value="DNA repair protein MutS, domain III"/>
    <property type="match status" value="1"/>
</dbReference>
<organism evidence="6 7">
    <name type="scientific">Candidatus Fimisoma avicola</name>
    <dbReference type="NCBI Taxonomy" id="2840826"/>
    <lineage>
        <taxon>Bacteria</taxon>
        <taxon>Bacillati</taxon>
        <taxon>Bacillota</taxon>
        <taxon>Clostridia</taxon>
        <taxon>Eubacteriales</taxon>
        <taxon>Candidatus Fimisoma</taxon>
    </lineage>
</organism>
<keyword evidence="2" id="KW-0067">ATP-binding</keyword>
<dbReference type="SMART" id="SM00534">
    <property type="entry name" value="MUTSac"/>
    <property type="match status" value="1"/>
</dbReference>